<protein>
    <submittedName>
        <fullName evidence="1">Uncharacterized protein</fullName>
    </submittedName>
</protein>
<dbReference type="AlphaFoldDB" id="A0A9P3GBX4"/>
<name>A0A9P3GBX4_9APHY</name>
<dbReference type="EMBL" id="BPQB01000023">
    <property type="protein sequence ID" value="GJE91802.1"/>
    <property type="molecule type" value="Genomic_DNA"/>
</dbReference>
<organism evidence="1 2">
    <name type="scientific">Phanerochaete sordida</name>
    <dbReference type="NCBI Taxonomy" id="48140"/>
    <lineage>
        <taxon>Eukaryota</taxon>
        <taxon>Fungi</taxon>
        <taxon>Dikarya</taxon>
        <taxon>Basidiomycota</taxon>
        <taxon>Agaricomycotina</taxon>
        <taxon>Agaricomycetes</taxon>
        <taxon>Polyporales</taxon>
        <taxon>Phanerochaetaceae</taxon>
        <taxon>Phanerochaete</taxon>
    </lineage>
</organism>
<comment type="caution">
    <text evidence="1">The sequence shown here is derived from an EMBL/GenBank/DDBJ whole genome shotgun (WGS) entry which is preliminary data.</text>
</comment>
<keyword evidence="2" id="KW-1185">Reference proteome</keyword>
<accession>A0A9P3GBX4</accession>
<proteinExistence type="predicted"/>
<dbReference type="Proteomes" id="UP000703269">
    <property type="component" value="Unassembled WGS sequence"/>
</dbReference>
<evidence type="ECO:0000313" key="2">
    <source>
        <dbReference type="Proteomes" id="UP000703269"/>
    </source>
</evidence>
<gene>
    <name evidence="1" type="ORF">PsYK624_079530</name>
</gene>
<sequence length="76" mass="7993">MNDSFSVDGVDDGQRDHALAAALSLASAAATLPLRVATFTPSLGVRSDSAVAVVDDPRAVERPAEIEQRLEFNLPT</sequence>
<evidence type="ECO:0000313" key="1">
    <source>
        <dbReference type="EMBL" id="GJE91802.1"/>
    </source>
</evidence>
<reference evidence="1 2" key="1">
    <citation type="submission" date="2021-08" db="EMBL/GenBank/DDBJ databases">
        <title>Draft Genome Sequence of Phanerochaete sordida strain YK-624.</title>
        <authorList>
            <person name="Mori T."/>
            <person name="Dohra H."/>
            <person name="Suzuki T."/>
            <person name="Kawagishi H."/>
            <person name="Hirai H."/>
        </authorList>
    </citation>
    <scope>NUCLEOTIDE SEQUENCE [LARGE SCALE GENOMIC DNA]</scope>
    <source>
        <strain evidence="1 2">YK-624</strain>
    </source>
</reference>